<evidence type="ECO:0000313" key="6">
    <source>
        <dbReference type="EMBL" id="TNH38088.1"/>
    </source>
</evidence>
<reference evidence="6 7" key="1">
    <citation type="submission" date="2019-06" db="EMBL/GenBank/DDBJ databases">
        <authorList>
            <person name="Li J."/>
        </authorList>
    </citation>
    <scope>NUCLEOTIDE SEQUENCE [LARGE SCALE GENOMIC DNA]</scope>
    <source>
        <strain evidence="6 7">CGMCC 1.8012</strain>
    </source>
</reference>
<sequence>MSASWPVAEKRYGVLCLLPEKGRDKVVLVSRPGSKEWIHPKGRRIPGMSGRGSARREAYEEGGIRGRIHSGQKAVVTCRQGGRKVLLTLYAMRVEKMLKRWPERRKRDRIVVSSAKAAQLLRCPGMRKGLRALIKKNP</sequence>
<dbReference type="Pfam" id="PF00293">
    <property type="entry name" value="NUDIX"/>
    <property type="match status" value="1"/>
</dbReference>
<dbReference type="Proteomes" id="UP000304880">
    <property type="component" value="Unassembled WGS sequence"/>
</dbReference>
<protein>
    <submittedName>
        <fullName evidence="6">NUDIX domain-containing protein</fullName>
    </submittedName>
</protein>
<feature type="domain" description="Nudix hydrolase" evidence="5">
    <location>
        <begin position="9"/>
        <end position="134"/>
    </location>
</feature>
<gene>
    <name evidence="6" type="ORF">FHD67_16735</name>
</gene>
<dbReference type="SUPFAM" id="SSF55811">
    <property type="entry name" value="Nudix"/>
    <property type="match status" value="1"/>
</dbReference>
<comment type="cofactor">
    <cofactor evidence="1">
        <name>Mg(2+)</name>
        <dbReference type="ChEBI" id="CHEBI:18420"/>
    </cofactor>
</comment>
<evidence type="ECO:0000313" key="7">
    <source>
        <dbReference type="Proteomes" id="UP000304880"/>
    </source>
</evidence>
<dbReference type="GO" id="GO:0046872">
    <property type="term" value="F:metal ion binding"/>
    <property type="evidence" value="ECO:0007669"/>
    <property type="project" value="UniProtKB-KW"/>
</dbReference>
<dbReference type="GO" id="GO:0005737">
    <property type="term" value="C:cytoplasm"/>
    <property type="evidence" value="ECO:0007669"/>
    <property type="project" value="TreeGrafter"/>
</dbReference>
<dbReference type="EMBL" id="VDDC01000038">
    <property type="protein sequence ID" value="TNH38088.1"/>
    <property type="molecule type" value="Genomic_DNA"/>
</dbReference>
<dbReference type="InterPro" id="IPR015797">
    <property type="entry name" value="NUDIX_hydrolase-like_dom_sf"/>
</dbReference>
<accession>A0A5C4R2P9</accession>
<comment type="caution">
    <text evidence="6">The sequence shown here is derived from an EMBL/GenBank/DDBJ whole genome shotgun (WGS) entry which is preliminary data.</text>
</comment>
<organism evidence="6 7">
    <name type="scientific">Paracoccus haeundaensis</name>
    <dbReference type="NCBI Taxonomy" id="225362"/>
    <lineage>
        <taxon>Bacteria</taxon>
        <taxon>Pseudomonadati</taxon>
        <taxon>Pseudomonadota</taxon>
        <taxon>Alphaproteobacteria</taxon>
        <taxon>Rhodobacterales</taxon>
        <taxon>Paracoccaceae</taxon>
        <taxon>Paracoccus</taxon>
    </lineage>
</organism>
<keyword evidence="4" id="KW-0460">Magnesium</keyword>
<evidence type="ECO:0000256" key="4">
    <source>
        <dbReference type="ARBA" id="ARBA00022842"/>
    </source>
</evidence>
<dbReference type="InterPro" id="IPR047198">
    <property type="entry name" value="DDP-like_NUDIX"/>
</dbReference>
<dbReference type="PROSITE" id="PS51462">
    <property type="entry name" value="NUDIX"/>
    <property type="match status" value="1"/>
</dbReference>
<dbReference type="Gene3D" id="3.90.79.10">
    <property type="entry name" value="Nucleoside Triphosphate Pyrophosphohydrolase"/>
    <property type="match status" value="1"/>
</dbReference>
<dbReference type="InterPro" id="IPR000086">
    <property type="entry name" value="NUDIX_hydrolase_dom"/>
</dbReference>
<dbReference type="PANTHER" id="PTHR12629">
    <property type="entry name" value="DIPHOSPHOINOSITOL POLYPHOSPHATE PHOSPHOHYDROLASE"/>
    <property type="match status" value="1"/>
</dbReference>
<keyword evidence="3" id="KW-0378">Hydrolase</keyword>
<dbReference type="PANTHER" id="PTHR12629:SF0">
    <property type="entry name" value="DIPHOSPHOINOSITOL-POLYPHOSPHATE DIPHOSPHATASE"/>
    <property type="match status" value="1"/>
</dbReference>
<dbReference type="AlphaFoldDB" id="A0A5C4R2P9"/>
<evidence type="ECO:0000256" key="2">
    <source>
        <dbReference type="ARBA" id="ARBA00022723"/>
    </source>
</evidence>
<dbReference type="CDD" id="cd04666">
    <property type="entry name" value="NUDIX_DIPP2_like_Nudt4"/>
    <property type="match status" value="1"/>
</dbReference>
<keyword evidence="7" id="KW-1185">Reference proteome</keyword>
<proteinExistence type="predicted"/>
<evidence type="ECO:0000256" key="3">
    <source>
        <dbReference type="ARBA" id="ARBA00022801"/>
    </source>
</evidence>
<keyword evidence="2" id="KW-0479">Metal-binding</keyword>
<evidence type="ECO:0000256" key="1">
    <source>
        <dbReference type="ARBA" id="ARBA00001946"/>
    </source>
</evidence>
<evidence type="ECO:0000259" key="5">
    <source>
        <dbReference type="PROSITE" id="PS51462"/>
    </source>
</evidence>
<dbReference type="GO" id="GO:0016462">
    <property type="term" value="F:pyrophosphatase activity"/>
    <property type="evidence" value="ECO:0007669"/>
    <property type="project" value="InterPro"/>
</dbReference>
<name>A0A5C4R2P9_9RHOB</name>